<dbReference type="EMBL" id="JAVDPY010000002">
    <property type="protein sequence ID" value="MDR6333095.1"/>
    <property type="molecule type" value="Genomic_DNA"/>
</dbReference>
<accession>A0ABU1KE40</accession>
<protein>
    <submittedName>
        <fullName evidence="2">Uncharacterized protein</fullName>
    </submittedName>
</protein>
<name>A0ABU1KE40_XANFL</name>
<keyword evidence="3" id="KW-1185">Reference proteome</keyword>
<comment type="caution">
    <text evidence="2">The sequence shown here is derived from an EMBL/GenBank/DDBJ whole genome shotgun (WGS) entry which is preliminary data.</text>
</comment>
<keyword evidence="1" id="KW-1133">Transmembrane helix</keyword>
<gene>
    <name evidence="2" type="ORF">GGQ86_001559</name>
</gene>
<dbReference type="Proteomes" id="UP001245370">
    <property type="component" value="Unassembled WGS sequence"/>
</dbReference>
<organism evidence="2 3">
    <name type="scientific">Xanthobacter flavus</name>
    <dbReference type="NCBI Taxonomy" id="281"/>
    <lineage>
        <taxon>Bacteria</taxon>
        <taxon>Pseudomonadati</taxon>
        <taxon>Pseudomonadota</taxon>
        <taxon>Alphaproteobacteria</taxon>
        <taxon>Hyphomicrobiales</taxon>
        <taxon>Xanthobacteraceae</taxon>
        <taxon>Xanthobacter</taxon>
    </lineage>
</organism>
<evidence type="ECO:0000313" key="3">
    <source>
        <dbReference type="Proteomes" id="UP001245370"/>
    </source>
</evidence>
<evidence type="ECO:0000256" key="1">
    <source>
        <dbReference type="SAM" id="Phobius"/>
    </source>
</evidence>
<keyword evidence="1" id="KW-0472">Membrane</keyword>
<sequence length="34" mass="3619">MPAQTAIWLTVVVAAFGGFAVVLAWADHYTAGKR</sequence>
<reference evidence="2 3" key="1">
    <citation type="submission" date="2023-07" db="EMBL/GenBank/DDBJ databases">
        <title>Genomic Encyclopedia of Type Strains, Phase IV (KMG-IV): sequencing the most valuable type-strain genomes for metagenomic binning, comparative biology and taxonomic classification.</title>
        <authorList>
            <person name="Goeker M."/>
        </authorList>
    </citation>
    <scope>NUCLEOTIDE SEQUENCE [LARGE SCALE GENOMIC DNA]</scope>
    <source>
        <strain evidence="2 3">DSM 338</strain>
    </source>
</reference>
<keyword evidence="1" id="KW-0812">Transmembrane</keyword>
<feature type="transmembrane region" description="Helical" evidence="1">
    <location>
        <begin position="6"/>
        <end position="26"/>
    </location>
</feature>
<evidence type="ECO:0000313" key="2">
    <source>
        <dbReference type="EMBL" id="MDR6333095.1"/>
    </source>
</evidence>
<proteinExistence type="predicted"/>